<dbReference type="STRING" id="105785.A0A2J7QKR6"/>
<dbReference type="PANTHER" id="PTHR24366:SF96">
    <property type="entry name" value="LEUCINE RICH REPEAT CONTAINING 53"/>
    <property type="match status" value="1"/>
</dbReference>
<accession>A0A2J7QKR6</accession>
<keyword evidence="1" id="KW-0433">Leucine-rich repeat</keyword>
<keyword evidence="5" id="KW-1185">Reference proteome</keyword>
<dbReference type="OrthoDB" id="4691307at2759"/>
<dbReference type="SUPFAM" id="SSF52058">
    <property type="entry name" value="L domain-like"/>
    <property type="match status" value="1"/>
</dbReference>
<dbReference type="InterPro" id="IPR003591">
    <property type="entry name" value="Leu-rich_rpt_typical-subtyp"/>
</dbReference>
<evidence type="ECO:0000313" key="5">
    <source>
        <dbReference type="Proteomes" id="UP000235965"/>
    </source>
</evidence>
<reference evidence="4 5" key="1">
    <citation type="submission" date="2017-12" db="EMBL/GenBank/DDBJ databases">
        <title>Hemimetabolous genomes reveal molecular basis of termite eusociality.</title>
        <authorList>
            <person name="Harrison M.C."/>
            <person name="Jongepier E."/>
            <person name="Robertson H.M."/>
            <person name="Arning N."/>
            <person name="Bitard-Feildel T."/>
            <person name="Chao H."/>
            <person name="Childers C.P."/>
            <person name="Dinh H."/>
            <person name="Doddapaneni H."/>
            <person name="Dugan S."/>
            <person name="Gowin J."/>
            <person name="Greiner C."/>
            <person name="Han Y."/>
            <person name="Hu H."/>
            <person name="Hughes D.S.T."/>
            <person name="Huylmans A.-K."/>
            <person name="Kemena C."/>
            <person name="Kremer L.P.M."/>
            <person name="Lee S.L."/>
            <person name="Lopez-Ezquerra A."/>
            <person name="Mallet L."/>
            <person name="Monroy-Kuhn J.M."/>
            <person name="Moser A."/>
            <person name="Murali S.C."/>
            <person name="Muzny D.M."/>
            <person name="Otani S."/>
            <person name="Piulachs M.-D."/>
            <person name="Poelchau M."/>
            <person name="Qu J."/>
            <person name="Schaub F."/>
            <person name="Wada-Katsumata A."/>
            <person name="Worley K.C."/>
            <person name="Xie Q."/>
            <person name="Ylla G."/>
            <person name="Poulsen M."/>
            <person name="Gibbs R.A."/>
            <person name="Schal C."/>
            <person name="Richards S."/>
            <person name="Belles X."/>
            <person name="Korb J."/>
            <person name="Bornberg-Bauer E."/>
        </authorList>
    </citation>
    <scope>NUCLEOTIDE SEQUENCE [LARGE SCALE GENOMIC DNA]</scope>
    <source>
        <tissue evidence="4">Whole body</tissue>
    </source>
</reference>
<evidence type="ECO:0000256" key="3">
    <source>
        <dbReference type="SAM" id="Phobius"/>
    </source>
</evidence>
<evidence type="ECO:0000313" key="4">
    <source>
        <dbReference type="EMBL" id="PNF29181.1"/>
    </source>
</evidence>
<keyword evidence="3" id="KW-0472">Membrane</keyword>
<dbReference type="InterPro" id="IPR001611">
    <property type="entry name" value="Leu-rich_rpt"/>
</dbReference>
<dbReference type="SMART" id="SM00369">
    <property type="entry name" value="LRR_TYP"/>
    <property type="match status" value="2"/>
</dbReference>
<sequence length="312" mass="36192">MDLHAFSGLTELIILDLSYNHLDYILPATFEDTPRLRSFYLQGNRLKIYPGPFLIIPALQILDISSCQLDHLYHDNFMELPALLSLNLSHNQLIKLEVNVLATLQNLQSIDLRKNPWSCDGNTHELEAWLKKYHVQFDPVCKKKPENSDKFQKIVSAVDNQNDTEVMSDDDLLRLWSINAKDKDSYMKENECVKSNNSTSNSDNIFKIFDKIPSFWSFLMGIEIGIVIGGIGMWLLNRFHRVRTSQPMPVSRRLNNTHSIQSLQNRASFFRWRSIEEDTTALWTELETINCPDTPPPAYRDSFVHIQRNTFT</sequence>
<dbReference type="InterPro" id="IPR032675">
    <property type="entry name" value="LRR_dom_sf"/>
</dbReference>
<keyword evidence="2" id="KW-0677">Repeat</keyword>
<protein>
    <recommendedName>
        <fullName evidence="6">LRRCT domain-containing protein</fullName>
    </recommendedName>
</protein>
<name>A0A2J7QKR6_9NEOP</name>
<evidence type="ECO:0000256" key="2">
    <source>
        <dbReference type="ARBA" id="ARBA00022737"/>
    </source>
</evidence>
<feature type="transmembrane region" description="Helical" evidence="3">
    <location>
        <begin position="215"/>
        <end position="236"/>
    </location>
</feature>
<dbReference type="Pfam" id="PF13855">
    <property type="entry name" value="LRR_8"/>
    <property type="match status" value="2"/>
</dbReference>
<keyword evidence="3" id="KW-0812">Transmembrane</keyword>
<dbReference type="InParanoid" id="A0A2J7QKR6"/>
<dbReference type="Proteomes" id="UP000235965">
    <property type="component" value="Unassembled WGS sequence"/>
</dbReference>
<evidence type="ECO:0000256" key="1">
    <source>
        <dbReference type="ARBA" id="ARBA00022614"/>
    </source>
</evidence>
<keyword evidence="3" id="KW-1133">Transmembrane helix</keyword>
<organism evidence="4 5">
    <name type="scientific">Cryptotermes secundus</name>
    <dbReference type="NCBI Taxonomy" id="105785"/>
    <lineage>
        <taxon>Eukaryota</taxon>
        <taxon>Metazoa</taxon>
        <taxon>Ecdysozoa</taxon>
        <taxon>Arthropoda</taxon>
        <taxon>Hexapoda</taxon>
        <taxon>Insecta</taxon>
        <taxon>Pterygota</taxon>
        <taxon>Neoptera</taxon>
        <taxon>Polyneoptera</taxon>
        <taxon>Dictyoptera</taxon>
        <taxon>Blattodea</taxon>
        <taxon>Blattoidea</taxon>
        <taxon>Termitoidae</taxon>
        <taxon>Kalotermitidae</taxon>
        <taxon>Cryptotermitinae</taxon>
        <taxon>Cryptotermes</taxon>
    </lineage>
</organism>
<comment type="caution">
    <text evidence="4">The sequence shown here is derived from an EMBL/GenBank/DDBJ whole genome shotgun (WGS) entry which is preliminary data.</text>
</comment>
<dbReference type="PANTHER" id="PTHR24366">
    <property type="entry name" value="IG(IMMUNOGLOBULIN) AND LRR(LEUCINE RICH REPEAT) DOMAINS"/>
    <property type="match status" value="1"/>
</dbReference>
<evidence type="ECO:0008006" key="6">
    <source>
        <dbReference type="Google" id="ProtNLM"/>
    </source>
</evidence>
<proteinExistence type="predicted"/>
<gene>
    <name evidence="4" type="ORF">B7P43_G10789</name>
</gene>
<dbReference type="EMBL" id="NEVH01013256">
    <property type="protein sequence ID" value="PNF29181.1"/>
    <property type="molecule type" value="Genomic_DNA"/>
</dbReference>
<dbReference type="Gene3D" id="3.80.10.10">
    <property type="entry name" value="Ribonuclease Inhibitor"/>
    <property type="match status" value="1"/>
</dbReference>
<dbReference type="AlphaFoldDB" id="A0A2J7QKR6"/>